<dbReference type="Gene3D" id="1.25.10.10">
    <property type="entry name" value="Leucine-rich Repeat Variant"/>
    <property type="match status" value="1"/>
</dbReference>
<dbReference type="InterPro" id="IPR004155">
    <property type="entry name" value="PBS_lyase_HEAT"/>
</dbReference>
<proteinExistence type="predicted"/>
<organism evidence="1">
    <name type="scientific">marine metagenome</name>
    <dbReference type="NCBI Taxonomy" id="408172"/>
    <lineage>
        <taxon>unclassified sequences</taxon>
        <taxon>metagenomes</taxon>
        <taxon>ecological metagenomes</taxon>
    </lineage>
</organism>
<gene>
    <name evidence="1" type="ORF">METZ01_LOCUS436050</name>
</gene>
<evidence type="ECO:0008006" key="2">
    <source>
        <dbReference type="Google" id="ProtNLM"/>
    </source>
</evidence>
<dbReference type="InterPro" id="IPR011989">
    <property type="entry name" value="ARM-like"/>
</dbReference>
<accession>A0A382YIS9</accession>
<protein>
    <recommendedName>
        <fullName evidence="2">HEAT repeat domain-containing protein</fullName>
    </recommendedName>
</protein>
<dbReference type="Pfam" id="PF13646">
    <property type="entry name" value="HEAT_2"/>
    <property type="match status" value="1"/>
</dbReference>
<dbReference type="GO" id="GO:0016491">
    <property type="term" value="F:oxidoreductase activity"/>
    <property type="evidence" value="ECO:0007669"/>
    <property type="project" value="TreeGrafter"/>
</dbReference>
<dbReference type="PANTHER" id="PTHR12697">
    <property type="entry name" value="PBS LYASE HEAT-LIKE PROTEIN"/>
    <property type="match status" value="1"/>
</dbReference>
<sequence length="262" mass="30232">PLMMTIFGVLFFFLFKMLTYEKQDPYHLLNNIKSGSLTKRWQSAYELSNLMTDPSRIPEDPLFVNQIITMYEKSIHDDSRVRTYLALAMGQTENILFGDVLMNGLNDIDLENRIAAIKSLGSIKYIKSVSKLNNIVISENSQQERLAAIISLGEIKDNSSIDVLIKSLDDEEANIRWDSAISLYKLDNNTGIHIIENLLNREYYINYPNVDTNEISNTILTILALISHRSEEIFKDEIEILSKKEENIKIREFSMKILAEHY</sequence>
<reference evidence="1" key="1">
    <citation type="submission" date="2018-05" db="EMBL/GenBank/DDBJ databases">
        <authorList>
            <person name="Lanie J.A."/>
            <person name="Ng W.-L."/>
            <person name="Kazmierczak K.M."/>
            <person name="Andrzejewski T.M."/>
            <person name="Davidsen T.M."/>
            <person name="Wayne K.J."/>
            <person name="Tettelin H."/>
            <person name="Glass J.I."/>
            <person name="Rusch D."/>
            <person name="Podicherti R."/>
            <person name="Tsui H.-C.T."/>
            <person name="Winkler M.E."/>
        </authorList>
    </citation>
    <scope>NUCLEOTIDE SEQUENCE</scope>
</reference>
<dbReference type="AlphaFoldDB" id="A0A382YIS9"/>
<dbReference type="EMBL" id="UINC01176185">
    <property type="protein sequence ID" value="SVD83196.1"/>
    <property type="molecule type" value="Genomic_DNA"/>
</dbReference>
<dbReference type="SMART" id="SM00567">
    <property type="entry name" value="EZ_HEAT"/>
    <property type="match status" value="2"/>
</dbReference>
<dbReference type="SUPFAM" id="SSF48371">
    <property type="entry name" value="ARM repeat"/>
    <property type="match status" value="1"/>
</dbReference>
<name>A0A382YIS9_9ZZZZ</name>
<dbReference type="PANTHER" id="PTHR12697:SF5">
    <property type="entry name" value="DEOXYHYPUSINE HYDROXYLASE"/>
    <property type="match status" value="1"/>
</dbReference>
<feature type="non-terminal residue" evidence="1">
    <location>
        <position position="1"/>
    </location>
</feature>
<dbReference type="InterPro" id="IPR016024">
    <property type="entry name" value="ARM-type_fold"/>
</dbReference>
<evidence type="ECO:0000313" key="1">
    <source>
        <dbReference type="EMBL" id="SVD83196.1"/>
    </source>
</evidence>